<protein>
    <recommendedName>
        <fullName evidence="4">Apple domain-containing protein</fullName>
    </recommendedName>
</protein>
<accession>A0AAD9N885</accession>
<name>A0AAD9N885_9ANNE</name>
<evidence type="ECO:0000256" key="1">
    <source>
        <dbReference type="SAM" id="SignalP"/>
    </source>
</evidence>
<proteinExistence type="predicted"/>
<evidence type="ECO:0000313" key="2">
    <source>
        <dbReference type="EMBL" id="KAK2160762.1"/>
    </source>
</evidence>
<feature type="chain" id="PRO_5042070313" description="Apple domain-containing protein" evidence="1">
    <location>
        <begin position="23"/>
        <end position="458"/>
    </location>
</feature>
<evidence type="ECO:0000313" key="3">
    <source>
        <dbReference type="Proteomes" id="UP001208570"/>
    </source>
</evidence>
<keyword evidence="1" id="KW-0732">Signal</keyword>
<dbReference type="AlphaFoldDB" id="A0AAD9N885"/>
<keyword evidence="3" id="KW-1185">Reference proteome</keyword>
<dbReference type="EMBL" id="JAODUP010000127">
    <property type="protein sequence ID" value="KAK2160762.1"/>
    <property type="molecule type" value="Genomic_DNA"/>
</dbReference>
<gene>
    <name evidence="2" type="ORF">LSH36_127g09039</name>
</gene>
<feature type="signal peptide" evidence="1">
    <location>
        <begin position="1"/>
        <end position="22"/>
    </location>
</feature>
<sequence length="458" mass="51214">MFGVRSHYLTIFFALMCTGYQMSEVGGMEAADFQSDWLLMQSYDSTNSWRQVEHDLGEVPMKVKVIVTPTRGPYEGWMFEAGSSQQADDDLPWLYCGILYTYDVNRVYLFAPVESNDFNNTGKAFCIDSSSWTSSAGEPAVNQIEDKVMVKIFAWKSSSFPVPDVDTEWLSIVAGGAGSAPILPCTYCIMSGLIFAYNITHTRIWTPNQNYKMLICIHDGYPEYNNYCKAGEFRVRGWKSLGREPQQFSFRLNGLSYDKIPDMSNLKVNMKQWNPLTNYISVQVKALDGPNEGFVFPAIGQVHRNAYPGSSYGGVVFGYSATNIRIFVPADESGTIIHIPTNWGTAGYNQTSNNVEIAVKMWNTVVSSNCPFTSLTTWTNMEHEDVPRPAWNKAKCVLLCLSDVDCIGISFRLPTDQCLFINLDTINNKTIDGTLGTEGEVVLRTFTCASLDNKLDTA</sequence>
<dbReference type="Proteomes" id="UP001208570">
    <property type="component" value="Unassembled WGS sequence"/>
</dbReference>
<organism evidence="2 3">
    <name type="scientific">Paralvinella palmiformis</name>
    <dbReference type="NCBI Taxonomy" id="53620"/>
    <lineage>
        <taxon>Eukaryota</taxon>
        <taxon>Metazoa</taxon>
        <taxon>Spiralia</taxon>
        <taxon>Lophotrochozoa</taxon>
        <taxon>Annelida</taxon>
        <taxon>Polychaeta</taxon>
        <taxon>Sedentaria</taxon>
        <taxon>Canalipalpata</taxon>
        <taxon>Terebellida</taxon>
        <taxon>Terebelliformia</taxon>
        <taxon>Alvinellidae</taxon>
        <taxon>Paralvinella</taxon>
    </lineage>
</organism>
<reference evidence="2" key="1">
    <citation type="journal article" date="2023" name="Mol. Biol. Evol.">
        <title>Third-Generation Sequencing Reveals the Adaptive Role of the Epigenome in Three Deep-Sea Polychaetes.</title>
        <authorList>
            <person name="Perez M."/>
            <person name="Aroh O."/>
            <person name="Sun Y."/>
            <person name="Lan Y."/>
            <person name="Juniper S.K."/>
            <person name="Young C.R."/>
            <person name="Angers B."/>
            <person name="Qian P.Y."/>
        </authorList>
    </citation>
    <scope>NUCLEOTIDE SEQUENCE</scope>
    <source>
        <strain evidence="2">P08H-3</strain>
    </source>
</reference>
<comment type="caution">
    <text evidence="2">The sequence shown here is derived from an EMBL/GenBank/DDBJ whole genome shotgun (WGS) entry which is preliminary data.</text>
</comment>
<evidence type="ECO:0008006" key="4">
    <source>
        <dbReference type="Google" id="ProtNLM"/>
    </source>
</evidence>